<organism evidence="2 3">
    <name type="scientific">Penicillium chrysogenum</name>
    <name type="common">Penicillium notatum</name>
    <dbReference type="NCBI Taxonomy" id="5076"/>
    <lineage>
        <taxon>Eukaryota</taxon>
        <taxon>Fungi</taxon>
        <taxon>Dikarya</taxon>
        <taxon>Ascomycota</taxon>
        <taxon>Pezizomycotina</taxon>
        <taxon>Eurotiomycetes</taxon>
        <taxon>Eurotiomycetidae</taxon>
        <taxon>Eurotiales</taxon>
        <taxon>Aspergillaceae</taxon>
        <taxon>Penicillium</taxon>
        <taxon>Penicillium chrysogenum species complex</taxon>
    </lineage>
</organism>
<evidence type="ECO:0000313" key="2">
    <source>
        <dbReference type="EMBL" id="KAJ5264659.1"/>
    </source>
</evidence>
<reference evidence="2 3" key="1">
    <citation type="journal article" date="2023" name="IMA Fungus">
        <title>Comparative genomic study of the Penicillium genus elucidates a diverse pangenome and 15 lateral gene transfer events.</title>
        <authorList>
            <person name="Petersen C."/>
            <person name="Sorensen T."/>
            <person name="Nielsen M.R."/>
            <person name="Sondergaard T.E."/>
            <person name="Sorensen J.L."/>
            <person name="Fitzpatrick D.A."/>
            <person name="Frisvad J.C."/>
            <person name="Nielsen K.L."/>
        </authorList>
    </citation>
    <scope>NUCLEOTIDE SEQUENCE [LARGE SCALE GENOMIC DNA]</scope>
    <source>
        <strain evidence="2 3">IBT 3361</strain>
    </source>
</reference>
<dbReference type="InterPro" id="IPR024391">
    <property type="entry name" value="LDB19_N"/>
</dbReference>
<accession>A0ABQ8WEF1</accession>
<name>A0ABQ8WEF1_PENCH</name>
<keyword evidence="3" id="KW-1185">Reference proteome</keyword>
<dbReference type="Gene3D" id="2.60.40.640">
    <property type="match status" value="1"/>
</dbReference>
<evidence type="ECO:0000313" key="3">
    <source>
        <dbReference type="Proteomes" id="UP001220256"/>
    </source>
</evidence>
<sequence length="421" mass="46742">MFQYQGNSDIGHREGGLVRRFSKYRHKKLCPASPSAQLDISIESPLVCYGPPANSTGALLTGHLRITQTESDCPVILHKLSLSLIFEKATNYPVSRRCRACATSAQELNRWDFVTQFHLKNQTHDHPFEYRIPGHLPASCRGSLGQVIYFLHAYAKSITGEVSILKVPIKVSRALGFGVEKISIRTFPPTTLTLKLIRPSVVSLVGKFPLKVVLAGVMNKCGKTLICCRLMKFAWRIKEHQEVVSRACEKHISKAPSEGKCAIRRKTRVIGQNELIGGWNFDSAGGETSMELEASVSPAGNSSCEADCQDGLRVTHDLVIELVIIEDVRVSRKNKLHTQHCATRVLRRSFELCIAEHGGLDACPDVEMPPVYEDVPARPPVYGDSDALNHHPWFFLLALTVGENERSCYNGLLPRCAMSDL</sequence>
<dbReference type="EMBL" id="JAPVEB010000004">
    <property type="protein sequence ID" value="KAJ5264659.1"/>
    <property type="molecule type" value="Genomic_DNA"/>
</dbReference>
<dbReference type="InterPro" id="IPR014752">
    <property type="entry name" value="Arrestin-like_C"/>
</dbReference>
<dbReference type="Pfam" id="PF13002">
    <property type="entry name" value="LDB19"/>
    <property type="match status" value="1"/>
</dbReference>
<protein>
    <recommendedName>
        <fullName evidence="1">LDB19 N-terminal domain-containing protein</fullName>
    </recommendedName>
</protein>
<comment type="caution">
    <text evidence="2">The sequence shown here is derived from an EMBL/GenBank/DDBJ whole genome shotgun (WGS) entry which is preliminary data.</text>
</comment>
<proteinExistence type="predicted"/>
<evidence type="ECO:0000259" key="1">
    <source>
        <dbReference type="Pfam" id="PF13002"/>
    </source>
</evidence>
<gene>
    <name evidence="2" type="ORF">N7505_007452</name>
</gene>
<dbReference type="Proteomes" id="UP001220256">
    <property type="component" value="Unassembled WGS sequence"/>
</dbReference>
<feature type="domain" description="LDB19 N-terminal" evidence="1">
    <location>
        <begin position="81"/>
        <end position="253"/>
    </location>
</feature>